<sequence>MIGQPKFKIKDLVEFSFNGSKRFGTIIIVDAFGTFRQSDEVSYDIIDLDRMVMCKHVVESDIFPPDSQALKELLATKEIPLDMREWLNQ</sequence>
<evidence type="ECO:0000313" key="4">
    <source>
        <dbReference type="Proteomes" id="UP000182793"/>
    </source>
</evidence>
<dbReference type="RefSeq" id="WP_039697560.1">
    <property type="nucleotide sequence ID" value="NZ_AUZH01000044.1"/>
</dbReference>
<gene>
    <name evidence="1" type="ORF">H702_10265</name>
    <name evidence="2" type="ORF">SAMN02910290_02021</name>
</gene>
<evidence type="ECO:0000313" key="1">
    <source>
        <dbReference type="EMBL" id="KFN85311.1"/>
    </source>
</evidence>
<evidence type="ECO:0000313" key="3">
    <source>
        <dbReference type="Proteomes" id="UP000029382"/>
    </source>
</evidence>
<organism evidence="1 3">
    <name type="scientific">Streptococcus equinus JB1</name>
    <dbReference type="NCBI Taxonomy" id="1294274"/>
    <lineage>
        <taxon>Bacteria</taxon>
        <taxon>Bacillati</taxon>
        <taxon>Bacillota</taxon>
        <taxon>Bacilli</taxon>
        <taxon>Lactobacillales</taxon>
        <taxon>Streptococcaceae</taxon>
        <taxon>Streptococcus</taxon>
    </lineage>
</organism>
<reference evidence="1 3" key="1">
    <citation type="journal article" date="2014" name="Genome Announc.">
        <title>Draft Genome Sequences of Streptococcus bovis Strains ATCC 33317 and JB1.</title>
        <authorList>
            <person name="Benahmed F.H."/>
            <person name="Gopinath G.R."/>
            <person name="Harbottle H."/>
            <person name="Cotta M.A."/>
            <person name="Luo Y."/>
            <person name="Henderson C."/>
            <person name="Teri P."/>
            <person name="Soppet D."/>
            <person name="Rasmussen M."/>
            <person name="Whitehead T.R."/>
            <person name="Davidson M."/>
        </authorList>
    </citation>
    <scope>NUCLEOTIDE SEQUENCE [LARGE SCALE GENOMIC DNA]</scope>
    <source>
        <strain evidence="1 3">JB1</strain>
    </source>
</reference>
<dbReference type="AlphaFoldDB" id="A0A091BHZ7"/>
<dbReference type="EMBL" id="AUZH01000044">
    <property type="protein sequence ID" value="KFN85311.1"/>
    <property type="molecule type" value="Genomic_DNA"/>
</dbReference>
<protein>
    <submittedName>
        <fullName evidence="1">Uncharacterized protein</fullName>
    </submittedName>
</protein>
<name>A0A091BHZ7_STREI</name>
<accession>A0A091BHZ7</accession>
<proteinExistence type="predicted"/>
<dbReference type="Proteomes" id="UP000182793">
    <property type="component" value="Unassembled WGS sequence"/>
</dbReference>
<keyword evidence="4" id="KW-1185">Reference proteome</keyword>
<evidence type="ECO:0000313" key="2">
    <source>
        <dbReference type="EMBL" id="SFL49723.1"/>
    </source>
</evidence>
<comment type="caution">
    <text evidence="1">The sequence shown here is derived from an EMBL/GenBank/DDBJ whole genome shotgun (WGS) entry which is preliminary data.</text>
</comment>
<dbReference type="EMBL" id="FOTG01000021">
    <property type="protein sequence ID" value="SFL49723.1"/>
    <property type="molecule type" value="Genomic_DNA"/>
</dbReference>
<dbReference type="Proteomes" id="UP000029382">
    <property type="component" value="Unassembled WGS sequence"/>
</dbReference>
<reference evidence="2 4" key="2">
    <citation type="submission" date="2016-10" db="EMBL/GenBank/DDBJ databases">
        <authorList>
            <person name="Varghese N."/>
            <person name="Submissions S."/>
        </authorList>
    </citation>
    <scope>NUCLEOTIDE SEQUENCE [LARGE SCALE GENOMIC DNA]</scope>
    <source>
        <strain evidence="2 4">JB1</strain>
    </source>
</reference>